<comment type="caution">
    <text evidence="2">The sequence shown here is derived from an EMBL/GenBank/DDBJ whole genome shotgun (WGS) entry which is preliminary data.</text>
</comment>
<evidence type="ECO:0000313" key="2">
    <source>
        <dbReference type="EMBL" id="MFB2877520.1"/>
    </source>
</evidence>
<evidence type="ECO:0000259" key="1">
    <source>
        <dbReference type="Pfam" id="PF15565"/>
    </source>
</evidence>
<dbReference type="Proteomes" id="UP001576774">
    <property type="component" value="Unassembled WGS sequence"/>
</dbReference>
<dbReference type="InterPro" id="IPR029084">
    <property type="entry name" value="Imm30"/>
</dbReference>
<accession>A0ABV4X412</accession>
<reference evidence="2 3" key="1">
    <citation type="submission" date="2024-09" db="EMBL/GenBank/DDBJ databases">
        <title>Floridaenema gen nov. (Aerosakkonemataceae, Aerosakkonematales ord. nov., Cyanobacteria) from benthic tropical and subtropical fresh waters, with the description of four new species.</title>
        <authorList>
            <person name="Moretto J.A."/>
            <person name="Berthold D.E."/>
            <person name="Lefler F.W."/>
            <person name="Huang I.-S."/>
            <person name="Laughinghouse H. IV."/>
        </authorList>
    </citation>
    <scope>NUCLEOTIDE SEQUENCE [LARGE SCALE GENOMIC DNA]</scope>
    <source>
        <strain evidence="2 3">BLCC-F46</strain>
    </source>
</reference>
<dbReference type="RefSeq" id="WP_413270617.1">
    <property type="nucleotide sequence ID" value="NZ_JBHFNQ010000090.1"/>
</dbReference>
<dbReference type="EMBL" id="JBHFNQ010000090">
    <property type="protein sequence ID" value="MFB2877520.1"/>
    <property type="molecule type" value="Genomic_DNA"/>
</dbReference>
<dbReference type="Pfam" id="PF15565">
    <property type="entry name" value="Imm30"/>
    <property type="match status" value="1"/>
</dbReference>
<organism evidence="2 3">
    <name type="scientific">Floridaenema aerugineum BLCC-F46</name>
    <dbReference type="NCBI Taxonomy" id="3153654"/>
    <lineage>
        <taxon>Bacteria</taxon>
        <taxon>Bacillati</taxon>
        <taxon>Cyanobacteriota</taxon>
        <taxon>Cyanophyceae</taxon>
        <taxon>Oscillatoriophycideae</taxon>
        <taxon>Aerosakkonematales</taxon>
        <taxon>Aerosakkonemataceae</taxon>
        <taxon>Floridanema</taxon>
        <taxon>Floridanema aerugineum</taxon>
    </lineage>
</organism>
<evidence type="ECO:0000313" key="3">
    <source>
        <dbReference type="Proteomes" id="UP001576774"/>
    </source>
</evidence>
<protein>
    <submittedName>
        <fullName evidence="2">Imm30 family immunity protein</fullName>
    </submittedName>
</protein>
<feature type="domain" description="Immunity protein 30" evidence="1">
    <location>
        <begin position="13"/>
        <end position="109"/>
    </location>
</feature>
<name>A0ABV4X412_9CYAN</name>
<keyword evidence="3" id="KW-1185">Reference proteome</keyword>
<proteinExistence type="predicted"/>
<sequence>MNAKTLLAILEANKLMRTNEEIAAFETALAEFAKNPNSEYLRELHLILNDECQQPEVMFSLIHFLESFEIKAQLQAFLDVVPQLILDAPEWTKILHSRILNDESATIIYKDMLQSVDLPTQNVVENLIEQINQEHQPVNVG</sequence>
<gene>
    <name evidence="2" type="ORF">ACE1CC_11610</name>
</gene>